<evidence type="ECO:0008006" key="4">
    <source>
        <dbReference type="Google" id="ProtNLM"/>
    </source>
</evidence>
<gene>
    <name evidence="2" type="ORF">C8J48_3144</name>
</gene>
<organism evidence="2 3">
    <name type="scientific">Desmospora activa DSM 45169</name>
    <dbReference type="NCBI Taxonomy" id="1121389"/>
    <lineage>
        <taxon>Bacteria</taxon>
        <taxon>Bacillati</taxon>
        <taxon>Bacillota</taxon>
        <taxon>Bacilli</taxon>
        <taxon>Bacillales</taxon>
        <taxon>Thermoactinomycetaceae</taxon>
        <taxon>Desmospora</taxon>
    </lineage>
</organism>
<feature type="chain" id="PRO_5015644404" description="Lactococcin 972 family bacteriocin" evidence="1">
    <location>
        <begin position="27"/>
        <end position="142"/>
    </location>
</feature>
<evidence type="ECO:0000313" key="3">
    <source>
        <dbReference type="Proteomes" id="UP000241639"/>
    </source>
</evidence>
<evidence type="ECO:0000256" key="1">
    <source>
        <dbReference type="SAM" id="SignalP"/>
    </source>
</evidence>
<dbReference type="Gene3D" id="2.60.40.2850">
    <property type="match status" value="1"/>
</dbReference>
<name>A0A2T4Z4K1_9BACL</name>
<feature type="signal peptide" evidence="1">
    <location>
        <begin position="1"/>
        <end position="26"/>
    </location>
</feature>
<protein>
    <recommendedName>
        <fullName evidence="4">Lactococcin 972 family bacteriocin</fullName>
    </recommendedName>
</protein>
<proteinExistence type="predicted"/>
<dbReference type="EMBL" id="PZZP01000002">
    <property type="protein sequence ID" value="PTM56819.1"/>
    <property type="molecule type" value="Genomic_DNA"/>
</dbReference>
<dbReference type="Pfam" id="PF09683">
    <property type="entry name" value="Lactococcin_972"/>
    <property type="match status" value="1"/>
</dbReference>
<keyword evidence="1" id="KW-0732">Signal</keyword>
<keyword evidence="3" id="KW-1185">Reference proteome</keyword>
<accession>A0A2T4Z4K1</accession>
<dbReference type="Proteomes" id="UP000241639">
    <property type="component" value="Unassembled WGS sequence"/>
</dbReference>
<reference evidence="2 3" key="1">
    <citation type="submission" date="2018-04" db="EMBL/GenBank/DDBJ databases">
        <title>Genomic Encyclopedia of Archaeal and Bacterial Type Strains, Phase II (KMG-II): from individual species to whole genera.</title>
        <authorList>
            <person name="Goeker M."/>
        </authorList>
    </citation>
    <scope>NUCLEOTIDE SEQUENCE [LARGE SCALE GENOMIC DNA]</scope>
    <source>
        <strain evidence="2 3">DSM 45169</strain>
    </source>
</reference>
<evidence type="ECO:0000313" key="2">
    <source>
        <dbReference type="EMBL" id="PTM56819.1"/>
    </source>
</evidence>
<comment type="caution">
    <text evidence="2">The sequence shown here is derived from an EMBL/GenBank/DDBJ whole genome shotgun (WGS) entry which is preliminary data.</text>
</comment>
<dbReference type="RefSeq" id="WP_245891245.1">
    <property type="nucleotide sequence ID" value="NZ_PZZP01000002.1"/>
</dbReference>
<dbReference type="AlphaFoldDB" id="A0A2T4Z4K1"/>
<dbReference type="InterPro" id="IPR006540">
    <property type="entry name" value="Lactococcin_972"/>
</dbReference>
<sequence length="142" mass="15198">MKAMIIKGALSLAVAAGLLTTPFASAANAQGDPTVESEGGGSEVINEDHDLVEGEVGNPDGISPDIESGKMGGGYWIRGKKWEGIAYVYSSYKHYTKQGHTSVVNGHGDYKSGGWKSKDVFSTAKLPWITFNGTNKAYYNYK</sequence>